<dbReference type="SUPFAM" id="SSF55331">
    <property type="entry name" value="Tautomerase/MIF"/>
    <property type="match status" value="1"/>
</dbReference>
<evidence type="ECO:0000313" key="4">
    <source>
        <dbReference type="Proteomes" id="UP000649179"/>
    </source>
</evidence>
<dbReference type="Gene3D" id="3.30.429.10">
    <property type="entry name" value="Macrophage Migration Inhibitory Factor"/>
    <property type="match status" value="1"/>
</dbReference>
<accession>A0A917BRP1</accession>
<evidence type="ECO:0000259" key="2">
    <source>
        <dbReference type="Pfam" id="PF01361"/>
    </source>
</evidence>
<dbReference type="GO" id="GO:0016853">
    <property type="term" value="F:isomerase activity"/>
    <property type="evidence" value="ECO:0007669"/>
    <property type="project" value="UniProtKB-KW"/>
</dbReference>
<sequence length="68" mass="7284">MPIVNVDIVPELMNGDRDQQYVQIAAGITEAIVSSTGAPAEPVHVLFAEVSDARYAVGGVMLRERMKG</sequence>
<dbReference type="Pfam" id="PF01361">
    <property type="entry name" value="Tautomerase"/>
    <property type="match status" value="1"/>
</dbReference>
<name>A0A917BRP1_9ACTN</name>
<dbReference type="Proteomes" id="UP000649179">
    <property type="component" value="Unassembled WGS sequence"/>
</dbReference>
<reference evidence="3" key="1">
    <citation type="journal article" date="2014" name="Int. J. Syst. Evol. Microbiol.">
        <title>Complete genome sequence of Corynebacterium casei LMG S-19264T (=DSM 44701T), isolated from a smear-ripened cheese.</title>
        <authorList>
            <consortium name="US DOE Joint Genome Institute (JGI-PGF)"/>
            <person name="Walter F."/>
            <person name="Albersmeier A."/>
            <person name="Kalinowski J."/>
            <person name="Ruckert C."/>
        </authorList>
    </citation>
    <scope>NUCLEOTIDE SEQUENCE</scope>
    <source>
        <strain evidence="3">CGMCC 1.16067</strain>
    </source>
</reference>
<dbReference type="NCBIfam" id="NF002571">
    <property type="entry name" value="PRK02220.1"/>
    <property type="match status" value="1"/>
</dbReference>
<organism evidence="3 4">
    <name type="scientific">Marmoricola endophyticus</name>
    <dbReference type="NCBI Taxonomy" id="2040280"/>
    <lineage>
        <taxon>Bacteria</taxon>
        <taxon>Bacillati</taxon>
        <taxon>Actinomycetota</taxon>
        <taxon>Actinomycetes</taxon>
        <taxon>Propionibacteriales</taxon>
        <taxon>Nocardioidaceae</taxon>
        <taxon>Marmoricola</taxon>
    </lineage>
</organism>
<reference evidence="3" key="2">
    <citation type="submission" date="2020-09" db="EMBL/GenBank/DDBJ databases">
        <authorList>
            <person name="Sun Q."/>
            <person name="Zhou Y."/>
        </authorList>
    </citation>
    <scope>NUCLEOTIDE SEQUENCE</scope>
    <source>
        <strain evidence="3">CGMCC 1.16067</strain>
    </source>
</reference>
<comment type="caution">
    <text evidence="3">The sequence shown here is derived from an EMBL/GenBank/DDBJ whole genome shotgun (WGS) entry which is preliminary data.</text>
</comment>
<dbReference type="AlphaFoldDB" id="A0A917BRP1"/>
<evidence type="ECO:0000256" key="1">
    <source>
        <dbReference type="ARBA" id="ARBA00023235"/>
    </source>
</evidence>
<dbReference type="InterPro" id="IPR014347">
    <property type="entry name" value="Tautomerase/MIF_sf"/>
</dbReference>
<keyword evidence="1" id="KW-0413">Isomerase</keyword>
<evidence type="ECO:0000313" key="3">
    <source>
        <dbReference type="EMBL" id="GGF54406.1"/>
    </source>
</evidence>
<proteinExistence type="predicted"/>
<feature type="domain" description="4-oxalocrotonate tautomerase-like" evidence="2">
    <location>
        <begin position="2"/>
        <end position="64"/>
    </location>
</feature>
<protein>
    <submittedName>
        <fullName evidence="3">Tautomerase</fullName>
    </submittedName>
</protein>
<dbReference type="EMBL" id="BMKQ01000001">
    <property type="protein sequence ID" value="GGF54406.1"/>
    <property type="molecule type" value="Genomic_DNA"/>
</dbReference>
<keyword evidence="4" id="KW-1185">Reference proteome</keyword>
<dbReference type="RefSeq" id="WP_229660898.1">
    <property type="nucleotide sequence ID" value="NZ_BMKQ01000001.1"/>
</dbReference>
<dbReference type="InterPro" id="IPR004370">
    <property type="entry name" value="4-OT-like_dom"/>
</dbReference>
<gene>
    <name evidence="3" type="ORF">GCM10011519_30380</name>
</gene>